<organism evidence="12 13">
    <name type="scientific">Raphanus sativus</name>
    <name type="common">Radish</name>
    <name type="synonym">Raphanus raphanistrum var. sativus</name>
    <dbReference type="NCBI Taxonomy" id="3726"/>
    <lineage>
        <taxon>Eukaryota</taxon>
        <taxon>Viridiplantae</taxon>
        <taxon>Streptophyta</taxon>
        <taxon>Embryophyta</taxon>
        <taxon>Tracheophyta</taxon>
        <taxon>Spermatophyta</taxon>
        <taxon>Magnoliopsida</taxon>
        <taxon>eudicotyledons</taxon>
        <taxon>Gunneridae</taxon>
        <taxon>Pentapetalae</taxon>
        <taxon>rosids</taxon>
        <taxon>malvids</taxon>
        <taxon>Brassicales</taxon>
        <taxon>Brassicaceae</taxon>
        <taxon>Brassiceae</taxon>
        <taxon>Raphanus</taxon>
    </lineage>
</organism>
<sequence>MEDEKKLEPSFLSSDESLAVHAGERLGREKVTNSITTPVVNTVTFFYKNTSELIDSKEKKIVRQEYTRYGSPTNMVLEEKISALEGAESTLVMASGMCASTVMLLALVPKGGHIVTTTDCYKETRMFIETFLPKMGITVTLIGITDIAGLEAVVNNHQVSLFFIESPTNPFLRCMDIKLVSEICHKQGTLVCIDGTIATPMNQKALALGADLVIQSATKYIGGHNDVLAGCISGSMKLVSEIRIMHNLLGGTLSPNAAYLLIRGIKTMHLRVKQQNSTALRMAHVLEAHPKVSRVYYPGLPSHPEHHIAKRQMTGFGGLVTFEIDGDLETTIKFIDSLKIPYIATSFGGCESIVATRNWDVPREERLKYGLKDNLVRFSFGIEDFEDLKADILQALETIPVKASSFSNQNGAVSDKN</sequence>
<comment type="catalytic activity">
    <reaction evidence="7">
        <text>O-succinyl-L-homoserine + L-cysteine = L,L-cystathionine + succinate + H(+)</text>
        <dbReference type="Rhea" id="RHEA:20397"/>
        <dbReference type="ChEBI" id="CHEBI:15378"/>
        <dbReference type="ChEBI" id="CHEBI:30031"/>
        <dbReference type="ChEBI" id="CHEBI:35235"/>
        <dbReference type="ChEBI" id="CHEBI:57661"/>
        <dbReference type="ChEBI" id="CHEBI:58161"/>
    </reaction>
</comment>
<reference evidence="12" key="1">
    <citation type="journal article" date="2019" name="Database">
        <title>The radish genome database (RadishGD): an integrated information resource for radish genomics.</title>
        <authorList>
            <person name="Yu H.J."/>
            <person name="Baek S."/>
            <person name="Lee Y.J."/>
            <person name="Cho A."/>
            <person name="Mun J.H."/>
        </authorList>
    </citation>
    <scope>NUCLEOTIDE SEQUENCE [LARGE SCALE GENOMIC DNA]</scope>
    <source>
        <strain evidence="12">cv. WK10039</strain>
    </source>
</reference>
<comment type="catalytic activity">
    <reaction evidence="8">
        <text>O-phospho-L-homoserine + L-cysteine = L,L-cystathionine + phosphate</text>
        <dbReference type="Rhea" id="RHEA:80891"/>
        <dbReference type="ChEBI" id="CHEBI:35235"/>
        <dbReference type="ChEBI" id="CHEBI:43474"/>
        <dbReference type="ChEBI" id="CHEBI:57590"/>
        <dbReference type="ChEBI" id="CHEBI:58161"/>
        <dbReference type="EC" id="2.5.1.160"/>
    </reaction>
</comment>
<dbReference type="PANTHER" id="PTHR43379">
    <property type="entry name" value="CYSTATHIONINE GAMMA-SYNTHASE"/>
    <property type="match status" value="1"/>
</dbReference>
<evidence type="ECO:0000256" key="8">
    <source>
        <dbReference type="ARBA" id="ARBA00093261"/>
    </source>
</evidence>
<dbReference type="PANTHER" id="PTHR43379:SF1">
    <property type="entry name" value="CYSTATHIONINE GAMMA-SYNTHASE 1, CHLOROPLASTIC-RELATED"/>
    <property type="match status" value="1"/>
</dbReference>
<evidence type="ECO:0000256" key="11">
    <source>
        <dbReference type="RuleBase" id="RU362118"/>
    </source>
</evidence>
<keyword evidence="3" id="KW-0028">Amino-acid biosynthesis</keyword>
<dbReference type="KEGG" id="rsz:108816558"/>
<evidence type="ECO:0000256" key="1">
    <source>
        <dbReference type="ARBA" id="ARBA00001933"/>
    </source>
</evidence>
<dbReference type="RefSeq" id="XP_018444628.1">
    <property type="nucleotide sequence ID" value="XM_018589126.2"/>
</dbReference>
<dbReference type="Gene3D" id="3.90.1150.10">
    <property type="entry name" value="Aspartate Aminotransferase, domain 1"/>
    <property type="match status" value="1"/>
</dbReference>
<dbReference type="GO" id="GO:0003962">
    <property type="term" value="F:cystathionine gamma-synthase activity"/>
    <property type="evidence" value="ECO:0007669"/>
    <property type="project" value="InterPro"/>
</dbReference>
<comment type="cofactor">
    <cofactor evidence="1 11">
        <name>pyridoxal 5'-phosphate</name>
        <dbReference type="ChEBI" id="CHEBI:597326"/>
    </cofactor>
</comment>
<dbReference type="GeneID" id="108816558"/>
<name>A0A6J0KAL3_RAPSA</name>
<dbReference type="GO" id="GO:0009507">
    <property type="term" value="C:chloroplast"/>
    <property type="evidence" value="ECO:0007669"/>
    <property type="project" value="TreeGrafter"/>
</dbReference>
<evidence type="ECO:0000313" key="12">
    <source>
        <dbReference type="Proteomes" id="UP000504610"/>
    </source>
</evidence>
<evidence type="ECO:0000256" key="6">
    <source>
        <dbReference type="ARBA" id="ARBA00060510"/>
    </source>
</evidence>
<evidence type="ECO:0000256" key="4">
    <source>
        <dbReference type="ARBA" id="ARBA00022898"/>
    </source>
</evidence>
<evidence type="ECO:0000256" key="3">
    <source>
        <dbReference type="ARBA" id="ARBA00022605"/>
    </source>
</evidence>
<feature type="modified residue" description="N6-(pyridoxal phosphate)lysine" evidence="10">
    <location>
        <position position="219"/>
    </location>
</feature>
<dbReference type="EC" id="2.5.1.160" evidence="9"/>
<dbReference type="InterPro" id="IPR044639">
    <property type="entry name" value="CGS1/2"/>
</dbReference>
<dbReference type="CDD" id="cd00614">
    <property type="entry name" value="CGS_like"/>
    <property type="match status" value="1"/>
</dbReference>
<keyword evidence="5" id="KW-0486">Methionine biosynthesis</keyword>
<dbReference type="SUPFAM" id="SSF53383">
    <property type="entry name" value="PLP-dependent transferases"/>
    <property type="match status" value="1"/>
</dbReference>
<keyword evidence="4 10" id="KW-0663">Pyridoxal phosphate</keyword>
<keyword evidence="12" id="KW-1185">Reference proteome</keyword>
<dbReference type="GO" id="GO:0009086">
    <property type="term" value="P:methionine biosynthetic process"/>
    <property type="evidence" value="ECO:0007669"/>
    <property type="project" value="UniProtKB-KW"/>
</dbReference>
<accession>A0A6J0KAL3</accession>
<reference evidence="13" key="2">
    <citation type="submission" date="2025-08" db="UniProtKB">
        <authorList>
            <consortium name="RefSeq"/>
        </authorList>
    </citation>
    <scope>IDENTIFICATION</scope>
    <source>
        <tissue evidence="13">Leaf</tissue>
    </source>
</reference>
<evidence type="ECO:0000313" key="13">
    <source>
        <dbReference type="RefSeq" id="XP_018444628.1"/>
    </source>
</evidence>
<dbReference type="InterPro" id="IPR054542">
    <property type="entry name" value="Cys_met_metab_PP"/>
</dbReference>
<dbReference type="Pfam" id="PF01053">
    <property type="entry name" value="Cys_Met_Meta_PP"/>
    <property type="match status" value="1"/>
</dbReference>
<evidence type="ECO:0000256" key="2">
    <source>
        <dbReference type="ARBA" id="ARBA00009077"/>
    </source>
</evidence>
<comment type="pathway">
    <text evidence="6">Amino-acid biosynthesis; L-methionine biosynthesis via de novo pathway; L-cystathionine from O-succinyl-L-homoserine: step 1/1.</text>
</comment>
<comment type="similarity">
    <text evidence="2 11">Belongs to the trans-sulfuration enzymes family.</text>
</comment>
<proteinExistence type="inferred from homology"/>
<dbReference type="InterPro" id="IPR015424">
    <property type="entry name" value="PyrdxlP-dep_Trfase"/>
</dbReference>
<evidence type="ECO:0000256" key="10">
    <source>
        <dbReference type="PIRSR" id="PIRSR001434-2"/>
    </source>
</evidence>
<evidence type="ECO:0000256" key="7">
    <source>
        <dbReference type="ARBA" id="ARBA00093222"/>
    </source>
</evidence>
<dbReference type="InterPro" id="IPR000277">
    <property type="entry name" value="Cys/Met-Metab_PyrdxlP-dep_enz"/>
</dbReference>
<dbReference type="FunFam" id="3.90.1150.10:FF:000033">
    <property type="entry name" value="Cystathionine gamma-synthase"/>
    <property type="match status" value="1"/>
</dbReference>
<protein>
    <recommendedName>
        <fullName evidence="9">plant cystathionine gamma-synthase</fullName>
        <ecNumber evidence="9">2.5.1.160</ecNumber>
    </recommendedName>
</protein>
<dbReference type="InterPro" id="IPR015421">
    <property type="entry name" value="PyrdxlP-dep_Trfase_major"/>
</dbReference>
<dbReference type="PROSITE" id="PS00868">
    <property type="entry name" value="CYS_MET_METAB_PP"/>
    <property type="match status" value="1"/>
</dbReference>
<evidence type="ECO:0000256" key="5">
    <source>
        <dbReference type="ARBA" id="ARBA00023167"/>
    </source>
</evidence>
<dbReference type="PIRSF" id="PIRSF001434">
    <property type="entry name" value="CGS"/>
    <property type="match status" value="1"/>
</dbReference>
<dbReference type="InterPro" id="IPR015422">
    <property type="entry name" value="PyrdxlP-dep_Trfase_small"/>
</dbReference>
<dbReference type="Proteomes" id="UP000504610">
    <property type="component" value="Chromosome 7"/>
</dbReference>
<dbReference type="OrthoDB" id="3512640at2759"/>
<dbReference type="Gene3D" id="3.40.640.10">
    <property type="entry name" value="Type I PLP-dependent aspartate aminotransferase-like (Major domain)"/>
    <property type="match status" value="1"/>
</dbReference>
<dbReference type="FunFam" id="3.40.640.10:FF:000046">
    <property type="entry name" value="Cystathionine gamma-lyase"/>
    <property type="match status" value="1"/>
</dbReference>
<dbReference type="GO" id="GO:0019346">
    <property type="term" value="P:transsulfuration"/>
    <property type="evidence" value="ECO:0007669"/>
    <property type="project" value="InterPro"/>
</dbReference>
<dbReference type="AlphaFoldDB" id="A0A6J0KAL3"/>
<evidence type="ECO:0000256" key="9">
    <source>
        <dbReference type="ARBA" id="ARBA00093596"/>
    </source>
</evidence>
<dbReference type="GO" id="GO:0030170">
    <property type="term" value="F:pyridoxal phosphate binding"/>
    <property type="evidence" value="ECO:0007669"/>
    <property type="project" value="InterPro"/>
</dbReference>
<gene>
    <name evidence="13" type="primary">LOC108816558</name>
</gene>